<dbReference type="Proteomes" id="UP000249522">
    <property type="component" value="Unassembled WGS sequence"/>
</dbReference>
<reference evidence="2 3" key="1">
    <citation type="submission" date="2018-06" db="EMBL/GenBank/DDBJ databases">
        <title>Paenibacillus imtechensis sp. nov.</title>
        <authorList>
            <person name="Pinnaka A.K."/>
            <person name="Singh H."/>
            <person name="Kaur M."/>
        </authorList>
    </citation>
    <scope>NUCLEOTIDE SEQUENCE [LARGE SCALE GENOMIC DNA]</scope>
    <source>
        <strain evidence="2 3">SMB1</strain>
    </source>
</reference>
<dbReference type="GO" id="GO:0009380">
    <property type="term" value="C:excinuclease repair complex"/>
    <property type="evidence" value="ECO:0007669"/>
    <property type="project" value="TreeGrafter"/>
</dbReference>
<protein>
    <recommendedName>
        <fullName evidence="1">GIY-YIG domain-containing protein</fullName>
    </recommendedName>
</protein>
<sequence length="101" mass="12146">MKDCEFNLGLEYSIPELPGVYLIQEQSSPYVLYIGRTKNLRTRFKKHLSKTHNWRLKKNLSGNSDVSFSYELTISNKEMKQKEKDYIQKYNPVYNEIRYQE</sequence>
<dbReference type="OrthoDB" id="9803913at2"/>
<dbReference type="EMBL" id="QKRB01000037">
    <property type="protein sequence ID" value="PZD96583.1"/>
    <property type="molecule type" value="Genomic_DNA"/>
</dbReference>
<proteinExistence type="predicted"/>
<dbReference type="RefSeq" id="WP_111145988.1">
    <property type="nucleotide sequence ID" value="NZ_QKRB01000037.1"/>
</dbReference>
<dbReference type="AlphaFoldDB" id="A0A2W1LCI1"/>
<comment type="caution">
    <text evidence="2">The sequence shown here is derived from an EMBL/GenBank/DDBJ whole genome shotgun (WGS) entry which is preliminary data.</text>
</comment>
<dbReference type="PROSITE" id="PS50164">
    <property type="entry name" value="GIY_YIG"/>
    <property type="match status" value="1"/>
</dbReference>
<name>A0A2W1LCI1_9BACL</name>
<dbReference type="PANTHER" id="PTHR30562">
    <property type="entry name" value="UVRC/OXIDOREDUCTASE"/>
    <property type="match status" value="1"/>
</dbReference>
<evidence type="ECO:0000313" key="3">
    <source>
        <dbReference type="Proteomes" id="UP000249522"/>
    </source>
</evidence>
<organism evidence="2 3">
    <name type="scientific">Paenibacillus sambharensis</name>
    <dbReference type="NCBI Taxonomy" id="1803190"/>
    <lineage>
        <taxon>Bacteria</taxon>
        <taxon>Bacillati</taxon>
        <taxon>Bacillota</taxon>
        <taxon>Bacilli</taxon>
        <taxon>Bacillales</taxon>
        <taxon>Paenibacillaceae</taxon>
        <taxon>Paenibacillus</taxon>
    </lineage>
</organism>
<evidence type="ECO:0000313" key="2">
    <source>
        <dbReference type="EMBL" id="PZD96583.1"/>
    </source>
</evidence>
<gene>
    <name evidence="2" type="ORF">DNH61_07230</name>
</gene>
<dbReference type="GO" id="GO:0006974">
    <property type="term" value="P:DNA damage response"/>
    <property type="evidence" value="ECO:0007669"/>
    <property type="project" value="TreeGrafter"/>
</dbReference>
<evidence type="ECO:0000259" key="1">
    <source>
        <dbReference type="PROSITE" id="PS50164"/>
    </source>
</evidence>
<keyword evidence="3" id="KW-1185">Reference proteome</keyword>
<dbReference type="SUPFAM" id="SSF82771">
    <property type="entry name" value="GIY-YIG endonuclease"/>
    <property type="match status" value="1"/>
</dbReference>
<dbReference type="Pfam" id="PF01541">
    <property type="entry name" value="GIY-YIG"/>
    <property type="match status" value="1"/>
</dbReference>
<dbReference type="InterPro" id="IPR000305">
    <property type="entry name" value="GIY-YIG_endonuc"/>
</dbReference>
<dbReference type="SMART" id="SM00465">
    <property type="entry name" value="GIYc"/>
    <property type="match status" value="1"/>
</dbReference>
<dbReference type="InterPro" id="IPR050066">
    <property type="entry name" value="UvrABC_protein_C"/>
</dbReference>
<dbReference type="PANTHER" id="PTHR30562:SF1">
    <property type="entry name" value="UVRABC SYSTEM PROTEIN C"/>
    <property type="match status" value="1"/>
</dbReference>
<accession>A0A2W1LCI1</accession>
<dbReference type="InterPro" id="IPR035901">
    <property type="entry name" value="GIY-YIG_endonuc_sf"/>
</dbReference>
<feature type="domain" description="GIY-YIG" evidence="1">
    <location>
        <begin position="16"/>
        <end position="96"/>
    </location>
</feature>
<dbReference type="Gene3D" id="3.40.1440.10">
    <property type="entry name" value="GIY-YIG endonuclease"/>
    <property type="match status" value="1"/>
</dbReference>